<keyword evidence="5" id="KW-0399">Innate immunity</keyword>
<dbReference type="PANTHER" id="PTHR22998">
    <property type="entry name" value="SARM1"/>
    <property type="match status" value="1"/>
</dbReference>
<dbReference type="Pfam" id="PF00536">
    <property type="entry name" value="SAM_1"/>
    <property type="match status" value="1"/>
</dbReference>
<evidence type="ECO:0000256" key="6">
    <source>
        <dbReference type="ARBA" id="ARBA00022737"/>
    </source>
</evidence>
<dbReference type="OMA" id="KSCEVQT"/>
<dbReference type="Gene3D" id="1.10.150.50">
    <property type="entry name" value="Transcription Factor, Ets-1"/>
    <property type="match status" value="2"/>
</dbReference>
<evidence type="ECO:0000256" key="9">
    <source>
        <dbReference type="ARBA" id="ARBA00023027"/>
    </source>
</evidence>
<dbReference type="EC" id="3.2.2.6" evidence="3"/>
<feature type="compositionally biased region" description="Polar residues" evidence="11">
    <location>
        <begin position="810"/>
        <end position="831"/>
    </location>
</feature>
<dbReference type="InterPro" id="IPR000157">
    <property type="entry name" value="TIR_dom"/>
</dbReference>
<sequence>MTKSSNQLPITIGNRFAYAPIVTSQASSVTCQTSRAPYSAGILYGSTAGASSSSSTTAVVSGVGGSAGSTGQFCTSSPFFANLKLSRSQADSVSVCGSASSSGLRTSKSRSSFVGMEEEADKNFYLKQSGSEYGMAKHLHTELVMSKHTLKGKMTKFQRLFDRAFSLIQLDTEDAILEGIGIVAKVMMNAWVVPKIGHDLAYGLCDYLREMGYFDTIIQFYLSTDTKERIRRSAGRALEECLSGPNRDYLVEKDMIDDLVNVSKSFKEGDELRVGVSLLESLFKQSSQTNSKLIEMGALDYVLDACKATTISQVFRHAALALANLSMYSENDCQQKMITKNVPDWLFLLASSQDDVTRYYACLAICALVSNKEIEVAVIKSGTLSLVEPFLLAHKPNDFANSDYRHNQGRPREWLEKLIPLLNAKRREPRSMAAFHFAMEAGIKKDQDQLEVFEEIGAIEILKQVASYPEEVAPKFATLALEIIGAEVPYKLSQQVPLWSVEDVQYWVTQIGFENYAIAFQEQKVDGDLLLLLTDKELEVDIDMKSSLLRKRFMRELDSLKIGADYSCIDETQLDRFLVSISPQLSIYTYQLLEKGADRSILPSISDDILKSDLGIRNPIDRFRLIQALEDCKHIDDMEIAILSRHIDIFISYRRSTGNQLASLIKVLLQLRGYKVFIDVDRLYAGKFDLSLLKNIQAAKHFILVLTPQALDRCCGDDQCHDWVHKEVLCAFEHNKNVIPIFDPQFEWPDENLLPGDIRVITRFNGVRWVHEYQDACVDKLEKFIKGELNLNRGFFPHQDRGSKRVPVNYRSNSSKQNSNPGTQSAQLTPSHSVADNLIETLSNHRSRTSSSEDILQAVITSNSHDLSTFEPIVDR</sequence>
<dbReference type="Proteomes" id="UP000887565">
    <property type="component" value="Unplaced"/>
</dbReference>
<dbReference type="WBParaSite" id="nRc.2.0.1.t41091-RA">
    <property type="protein sequence ID" value="nRc.2.0.1.t41091-RA"/>
    <property type="gene ID" value="nRc.2.0.1.g41091"/>
</dbReference>
<comment type="catalytic activity">
    <reaction evidence="10">
        <text>NAD(+) + H2O = ADP-D-ribose + nicotinamide + H(+)</text>
        <dbReference type="Rhea" id="RHEA:16301"/>
        <dbReference type="ChEBI" id="CHEBI:15377"/>
        <dbReference type="ChEBI" id="CHEBI:15378"/>
        <dbReference type="ChEBI" id="CHEBI:17154"/>
        <dbReference type="ChEBI" id="CHEBI:57540"/>
        <dbReference type="ChEBI" id="CHEBI:57967"/>
        <dbReference type="EC" id="3.2.2.6"/>
    </reaction>
    <physiologicalReaction direction="left-to-right" evidence="10">
        <dbReference type="Rhea" id="RHEA:16302"/>
    </physiologicalReaction>
</comment>
<evidence type="ECO:0000256" key="2">
    <source>
        <dbReference type="ARBA" id="ARBA00008291"/>
    </source>
</evidence>
<reference evidence="15" key="1">
    <citation type="submission" date="2022-11" db="UniProtKB">
        <authorList>
            <consortium name="WormBaseParasite"/>
        </authorList>
    </citation>
    <scope>IDENTIFICATION</scope>
</reference>
<dbReference type="InterPro" id="IPR039184">
    <property type="entry name" value="SARM1"/>
</dbReference>
<name>A0A915KQR1_ROMCU</name>
<proteinExistence type="inferred from homology"/>
<organism evidence="14 15">
    <name type="scientific">Romanomermis culicivorax</name>
    <name type="common">Nematode worm</name>
    <dbReference type="NCBI Taxonomy" id="13658"/>
    <lineage>
        <taxon>Eukaryota</taxon>
        <taxon>Metazoa</taxon>
        <taxon>Ecdysozoa</taxon>
        <taxon>Nematoda</taxon>
        <taxon>Enoplea</taxon>
        <taxon>Dorylaimia</taxon>
        <taxon>Mermithida</taxon>
        <taxon>Mermithoidea</taxon>
        <taxon>Mermithidae</taxon>
        <taxon>Romanomermis</taxon>
    </lineage>
</organism>
<dbReference type="GO" id="GO:0007165">
    <property type="term" value="P:signal transduction"/>
    <property type="evidence" value="ECO:0007669"/>
    <property type="project" value="InterPro"/>
</dbReference>
<dbReference type="InterPro" id="IPR016024">
    <property type="entry name" value="ARM-type_fold"/>
</dbReference>
<evidence type="ECO:0000256" key="3">
    <source>
        <dbReference type="ARBA" id="ARBA00011982"/>
    </source>
</evidence>
<feature type="domain" description="TIR" evidence="12">
    <location>
        <begin position="645"/>
        <end position="789"/>
    </location>
</feature>
<dbReference type="GO" id="GO:0061809">
    <property type="term" value="F:NAD+ nucleosidase activity, cyclic ADP-ribose generating"/>
    <property type="evidence" value="ECO:0007669"/>
    <property type="project" value="UniProtKB-EC"/>
</dbReference>
<comment type="similarity">
    <text evidence="2">Belongs to the SARM1 family.</text>
</comment>
<accession>A0A915KQR1</accession>
<evidence type="ECO:0000256" key="4">
    <source>
        <dbReference type="ARBA" id="ARBA00022490"/>
    </source>
</evidence>
<keyword evidence="9" id="KW-0520">NAD</keyword>
<dbReference type="GO" id="GO:0044297">
    <property type="term" value="C:cell body"/>
    <property type="evidence" value="ECO:0007669"/>
    <property type="project" value="UniProtKB-ARBA"/>
</dbReference>
<dbReference type="PROSITE" id="PS50105">
    <property type="entry name" value="SAM_DOMAIN"/>
    <property type="match status" value="1"/>
</dbReference>
<dbReference type="SMART" id="SM00255">
    <property type="entry name" value="TIR"/>
    <property type="match status" value="1"/>
</dbReference>
<dbReference type="PROSITE" id="PS50104">
    <property type="entry name" value="TIR"/>
    <property type="match status" value="1"/>
</dbReference>
<dbReference type="GO" id="GO:0034128">
    <property type="term" value="P:negative regulation of MyD88-independent toll-like receptor signaling pathway"/>
    <property type="evidence" value="ECO:0007669"/>
    <property type="project" value="InterPro"/>
</dbReference>
<evidence type="ECO:0000256" key="11">
    <source>
        <dbReference type="SAM" id="MobiDB-lite"/>
    </source>
</evidence>
<dbReference type="SMART" id="SM00454">
    <property type="entry name" value="SAM"/>
    <property type="match status" value="2"/>
</dbReference>
<dbReference type="InterPro" id="IPR011989">
    <property type="entry name" value="ARM-like"/>
</dbReference>
<keyword evidence="7" id="KW-0378">Hydrolase</keyword>
<protein>
    <recommendedName>
        <fullName evidence="3">ADP-ribosyl cyclase/cyclic ADP-ribose hydrolase</fullName>
        <ecNumber evidence="3">3.2.2.6</ecNumber>
    </recommendedName>
</protein>
<keyword evidence="6" id="KW-0677">Repeat</keyword>
<evidence type="ECO:0000259" key="13">
    <source>
        <dbReference type="PROSITE" id="PS50105"/>
    </source>
</evidence>
<dbReference type="PANTHER" id="PTHR22998:SF1">
    <property type="entry name" value="NAD(+) HYDROLASE SARM1"/>
    <property type="match status" value="1"/>
</dbReference>
<evidence type="ECO:0000256" key="1">
    <source>
        <dbReference type="ARBA" id="ARBA00004496"/>
    </source>
</evidence>
<dbReference type="GO" id="GO:0019677">
    <property type="term" value="P:NAD+ catabolic process"/>
    <property type="evidence" value="ECO:0007669"/>
    <property type="project" value="UniProtKB-ARBA"/>
</dbReference>
<dbReference type="SUPFAM" id="SSF48371">
    <property type="entry name" value="ARM repeat"/>
    <property type="match status" value="1"/>
</dbReference>
<dbReference type="GO" id="GO:0005737">
    <property type="term" value="C:cytoplasm"/>
    <property type="evidence" value="ECO:0007669"/>
    <property type="project" value="UniProtKB-SubCell"/>
</dbReference>
<dbReference type="SUPFAM" id="SSF52200">
    <property type="entry name" value="Toll/Interleukin receptor TIR domain"/>
    <property type="match status" value="1"/>
</dbReference>
<evidence type="ECO:0000256" key="10">
    <source>
        <dbReference type="ARBA" id="ARBA00047304"/>
    </source>
</evidence>
<evidence type="ECO:0000256" key="7">
    <source>
        <dbReference type="ARBA" id="ARBA00022801"/>
    </source>
</evidence>
<dbReference type="AlphaFoldDB" id="A0A915KQR1"/>
<keyword evidence="4" id="KW-0963">Cytoplasm</keyword>
<dbReference type="Gene3D" id="1.25.10.10">
    <property type="entry name" value="Leucine-rich Repeat Variant"/>
    <property type="match status" value="1"/>
</dbReference>
<dbReference type="FunFam" id="1.10.150.50:FF:000043">
    <property type="entry name" value="Sterile alpha and TIR motif-containing 1"/>
    <property type="match status" value="1"/>
</dbReference>
<keyword evidence="14" id="KW-1185">Reference proteome</keyword>
<evidence type="ECO:0000256" key="8">
    <source>
        <dbReference type="ARBA" id="ARBA00022859"/>
    </source>
</evidence>
<evidence type="ECO:0000313" key="15">
    <source>
        <dbReference type="WBParaSite" id="nRc.2.0.1.t41091-RA"/>
    </source>
</evidence>
<evidence type="ECO:0000259" key="12">
    <source>
        <dbReference type="PROSITE" id="PS50104"/>
    </source>
</evidence>
<dbReference type="SUPFAM" id="SSF47769">
    <property type="entry name" value="SAM/Pointed domain"/>
    <property type="match status" value="2"/>
</dbReference>
<dbReference type="InterPro" id="IPR001660">
    <property type="entry name" value="SAM"/>
</dbReference>
<dbReference type="Pfam" id="PF13676">
    <property type="entry name" value="TIR_2"/>
    <property type="match status" value="1"/>
</dbReference>
<feature type="region of interest" description="Disordered" evidence="11">
    <location>
        <begin position="800"/>
        <end position="831"/>
    </location>
</feature>
<dbReference type="Pfam" id="PF07647">
    <property type="entry name" value="SAM_2"/>
    <property type="match status" value="1"/>
</dbReference>
<dbReference type="CDD" id="cd24153">
    <property type="entry name" value="SARM1_N"/>
    <property type="match status" value="1"/>
</dbReference>
<dbReference type="InterPro" id="IPR013761">
    <property type="entry name" value="SAM/pointed_sf"/>
</dbReference>
<dbReference type="GO" id="GO:0048678">
    <property type="term" value="P:response to axon injury"/>
    <property type="evidence" value="ECO:0007669"/>
    <property type="project" value="InterPro"/>
</dbReference>
<dbReference type="Gene3D" id="3.40.50.10140">
    <property type="entry name" value="Toll/interleukin-1 receptor homology (TIR) domain"/>
    <property type="match status" value="1"/>
</dbReference>
<dbReference type="InterPro" id="IPR035897">
    <property type="entry name" value="Toll_tir_struct_dom_sf"/>
</dbReference>
<keyword evidence="8" id="KW-0391">Immunity</keyword>
<dbReference type="GO" id="GO:0045087">
    <property type="term" value="P:innate immune response"/>
    <property type="evidence" value="ECO:0007669"/>
    <property type="project" value="UniProtKB-KW"/>
</dbReference>
<dbReference type="GO" id="GO:0003953">
    <property type="term" value="F:NAD+ nucleosidase activity"/>
    <property type="evidence" value="ECO:0007669"/>
    <property type="project" value="InterPro"/>
</dbReference>
<dbReference type="GO" id="GO:0035591">
    <property type="term" value="F:signaling adaptor activity"/>
    <property type="evidence" value="ECO:0007669"/>
    <property type="project" value="InterPro"/>
</dbReference>
<evidence type="ECO:0000256" key="5">
    <source>
        <dbReference type="ARBA" id="ARBA00022588"/>
    </source>
</evidence>
<dbReference type="GO" id="GO:0030425">
    <property type="term" value="C:dendrite"/>
    <property type="evidence" value="ECO:0007669"/>
    <property type="project" value="TreeGrafter"/>
</dbReference>
<comment type="subcellular location">
    <subcellularLocation>
        <location evidence="1">Cytoplasm</location>
    </subcellularLocation>
</comment>
<feature type="domain" description="SAM" evidence="13">
    <location>
        <begin position="499"/>
        <end position="563"/>
    </location>
</feature>
<evidence type="ECO:0000313" key="14">
    <source>
        <dbReference type="Proteomes" id="UP000887565"/>
    </source>
</evidence>